<evidence type="ECO:0000313" key="2">
    <source>
        <dbReference type="Proteomes" id="UP000245383"/>
    </source>
</evidence>
<name>A0A2T9YNG4_9FUNG</name>
<organism evidence="1 2">
    <name type="scientific">Smittium simulii</name>
    <dbReference type="NCBI Taxonomy" id="133385"/>
    <lineage>
        <taxon>Eukaryota</taxon>
        <taxon>Fungi</taxon>
        <taxon>Fungi incertae sedis</taxon>
        <taxon>Zoopagomycota</taxon>
        <taxon>Kickxellomycotina</taxon>
        <taxon>Harpellomycetes</taxon>
        <taxon>Harpellales</taxon>
        <taxon>Legeriomycetaceae</taxon>
        <taxon>Smittium</taxon>
    </lineage>
</organism>
<gene>
    <name evidence="1" type="ORF">BB561_002976</name>
</gene>
<keyword evidence="2" id="KW-1185">Reference proteome</keyword>
<dbReference type="AlphaFoldDB" id="A0A2T9YNG4"/>
<reference evidence="1 2" key="1">
    <citation type="journal article" date="2018" name="MBio">
        <title>Comparative Genomics Reveals the Core Gene Toolbox for the Fungus-Insect Symbiosis.</title>
        <authorList>
            <person name="Wang Y."/>
            <person name="Stata M."/>
            <person name="Wang W."/>
            <person name="Stajich J.E."/>
            <person name="White M.M."/>
            <person name="Moncalvo J.M."/>
        </authorList>
    </citation>
    <scope>NUCLEOTIDE SEQUENCE [LARGE SCALE GENOMIC DNA]</scope>
    <source>
        <strain evidence="1 2">SWE-8-4</strain>
    </source>
</reference>
<protein>
    <submittedName>
        <fullName evidence="1">Uncharacterized protein</fullName>
    </submittedName>
</protein>
<accession>A0A2T9YNG4</accession>
<dbReference type="EMBL" id="MBFR01000110">
    <property type="protein sequence ID" value="PVU93880.1"/>
    <property type="molecule type" value="Genomic_DNA"/>
</dbReference>
<dbReference type="Proteomes" id="UP000245383">
    <property type="component" value="Unassembled WGS sequence"/>
</dbReference>
<dbReference type="OrthoDB" id="2289680at2759"/>
<proteinExistence type="predicted"/>
<sequence>MIAELDTAAIVSCIFKKIVEEFEISCNEIKGFNIMADANVKIPRTKEPIEIILQADKAEISIKFKVISNLNNAQKFKVNVDKKKDLIQNVQKPIIKKKGLDLEPCNVPEAMVYLNTSTNSGVYKRQYLIAKRWIPLIDKEKLNVKQME</sequence>
<evidence type="ECO:0000313" key="1">
    <source>
        <dbReference type="EMBL" id="PVU93880.1"/>
    </source>
</evidence>
<comment type="caution">
    <text evidence="1">The sequence shown here is derived from an EMBL/GenBank/DDBJ whole genome shotgun (WGS) entry which is preliminary data.</text>
</comment>